<reference evidence="2" key="1">
    <citation type="journal article" date="2021" name="bioRxiv">
        <title>Whole Genome Assembly and Annotation of Northern Wild Rice, Zizania palustris L., Supports a Whole Genome Duplication in the Zizania Genus.</title>
        <authorList>
            <person name="Haas M."/>
            <person name="Kono T."/>
            <person name="Macchietto M."/>
            <person name="Millas R."/>
            <person name="McGilp L."/>
            <person name="Shao M."/>
            <person name="Duquette J."/>
            <person name="Hirsch C.N."/>
            <person name="Kimball J."/>
        </authorList>
    </citation>
    <scope>NUCLEOTIDE SEQUENCE</scope>
    <source>
        <tissue evidence="2">Fresh leaf tissue</tissue>
    </source>
</reference>
<organism evidence="2 3">
    <name type="scientific">Zizania palustris</name>
    <name type="common">Northern wild rice</name>
    <dbReference type="NCBI Taxonomy" id="103762"/>
    <lineage>
        <taxon>Eukaryota</taxon>
        <taxon>Viridiplantae</taxon>
        <taxon>Streptophyta</taxon>
        <taxon>Embryophyta</taxon>
        <taxon>Tracheophyta</taxon>
        <taxon>Spermatophyta</taxon>
        <taxon>Magnoliopsida</taxon>
        <taxon>Liliopsida</taxon>
        <taxon>Poales</taxon>
        <taxon>Poaceae</taxon>
        <taxon>BOP clade</taxon>
        <taxon>Oryzoideae</taxon>
        <taxon>Oryzeae</taxon>
        <taxon>Zizaniinae</taxon>
        <taxon>Zizania</taxon>
    </lineage>
</organism>
<sequence>MAPTGSRDSAEREQEGRRWGTGGLRTGAGGAALMGSGDGVERRRRGGTDGERGVLTGSRRTRGGVNRK</sequence>
<evidence type="ECO:0000256" key="1">
    <source>
        <dbReference type="SAM" id="MobiDB-lite"/>
    </source>
</evidence>
<proteinExistence type="predicted"/>
<feature type="compositionally biased region" description="Gly residues" evidence="1">
    <location>
        <begin position="19"/>
        <end position="38"/>
    </location>
</feature>
<accession>A0A8J5UWA1</accession>
<dbReference type="EMBL" id="JAAALK010001773">
    <property type="protein sequence ID" value="KAG8040410.1"/>
    <property type="molecule type" value="Genomic_DNA"/>
</dbReference>
<feature type="region of interest" description="Disordered" evidence="1">
    <location>
        <begin position="1"/>
        <end position="68"/>
    </location>
</feature>
<evidence type="ECO:0000313" key="3">
    <source>
        <dbReference type="Proteomes" id="UP000729402"/>
    </source>
</evidence>
<gene>
    <name evidence="2" type="ORF">GUJ93_ZPchr1380g7105</name>
</gene>
<name>A0A8J5UWA1_ZIZPA</name>
<comment type="caution">
    <text evidence="2">The sequence shown here is derived from an EMBL/GenBank/DDBJ whole genome shotgun (WGS) entry which is preliminary data.</text>
</comment>
<evidence type="ECO:0000313" key="2">
    <source>
        <dbReference type="EMBL" id="KAG8040410.1"/>
    </source>
</evidence>
<keyword evidence="3" id="KW-1185">Reference proteome</keyword>
<feature type="compositionally biased region" description="Basic and acidic residues" evidence="1">
    <location>
        <begin position="8"/>
        <end position="18"/>
    </location>
</feature>
<feature type="compositionally biased region" description="Basic residues" evidence="1">
    <location>
        <begin position="59"/>
        <end position="68"/>
    </location>
</feature>
<dbReference type="Proteomes" id="UP000729402">
    <property type="component" value="Unassembled WGS sequence"/>
</dbReference>
<dbReference type="AlphaFoldDB" id="A0A8J5UWA1"/>
<protein>
    <submittedName>
        <fullName evidence="2">Uncharacterized protein</fullName>
    </submittedName>
</protein>
<reference evidence="2" key="2">
    <citation type="submission" date="2021-02" db="EMBL/GenBank/DDBJ databases">
        <authorList>
            <person name="Kimball J.A."/>
            <person name="Haas M.W."/>
            <person name="Macchietto M."/>
            <person name="Kono T."/>
            <person name="Duquette J."/>
            <person name="Shao M."/>
        </authorList>
    </citation>
    <scope>NUCLEOTIDE SEQUENCE</scope>
    <source>
        <tissue evidence="2">Fresh leaf tissue</tissue>
    </source>
</reference>